<dbReference type="CDD" id="cd00041">
    <property type="entry name" value="CUB"/>
    <property type="match status" value="2"/>
</dbReference>
<dbReference type="SMART" id="SM00539">
    <property type="entry name" value="NIDO"/>
    <property type="match status" value="1"/>
</dbReference>
<dbReference type="PROSITE" id="PS50026">
    <property type="entry name" value="EGF_3"/>
    <property type="match status" value="4"/>
</dbReference>
<dbReference type="EMBL" id="JACVVK020000268">
    <property type="protein sequence ID" value="KAK7481053.1"/>
    <property type="molecule type" value="Genomic_DNA"/>
</dbReference>
<dbReference type="InterPro" id="IPR005533">
    <property type="entry name" value="AMOP_dom"/>
</dbReference>
<evidence type="ECO:0000259" key="19">
    <source>
        <dbReference type="PROSITE" id="PS50026"/>
    </source>
</evidence>
<dbReference type="InterPro" id="IPR026823">
    <property type="entry name" value="cEGF"/>
</dbReference>
<dbReference type="PROSITE" id="PS50856">
    <property type="entry name" value="AMOP"/>
    <property type="match status" value="1"/>
</dbReference>
<keyword evidence="11" id="KW-1133">Transmembrane helix</keyword>
<dbReference type="FunFam" id="2.60.120.290:FF:000005">
    <property type="entry name" value="Procollagen C-endopeptidase enhancer 1"/>
    <property type="match status" value="1"/>
</dbReference>
<dbReference type="InterPro" id="IPR000152">
    <property type="entry name" value="EGF-type_Asp/Asn_hydroxyl_site"/>
</dbReference>
<feature type="domain" description="CUB" evidence="18">
    <location>
        <begin position="59"/>
        <end position="176"/>
    </location>
</feature>
<dbReference type="InterPro" id="IPR035914">
    <property type="entry name" value="Sperma_CUB_dom_sf"/>
</dbReference>
<keyword evidence="8" id="KW-0812">Transmembrane</keyword>
<keyword evidence="10" id="KW-0677">Repeat</keyword>
<dbReference type="InterPro" id="IPR000742">
    <property type="entry name" value="EGF"/>
</dbReference>
<comment type="caution">
    <text evidence="23">The sequence shown here is derived from an EMBL/GenBank/DDBJ whole genome shotgun (WGS) entry which is preliminary data.</text>
</comment>
<dbReference type="InterPro" id="IPR052235">
    <property type="entry name" value="Nephronectin_domain"/>
</dbReference>
<feature type="domain" description="CUB" evidence="18">
    <location>
        <begin position="1"/>
        <end position="55"/>
    </location>
</feature>
<dbReference type="CDD" id="cd00054">
    <property type="entry name" value="EGF_CA"/>
    <property type="match status" value="5"/>
</dbReference>
<dbReference type="InterPro" id="IPR018097">
    <property type="entry name" value="EGF_Ca-bd_CS"/>
</dbReference>
<evidence type="ECO:0000313" key="24">
    <source>
        <dbReference type="Proteomes" id="UP001519460"/>
    </source>
</evidence>
<keyword evidence="5" id="KW-0272">Extracellular matrix</keyword>
<evidence type="ECO:0000256" key="17">
    <source>
        <dbReference type="PROSITE-ProRule" id="PRU00076"/>
    </source>
</evidence>
<evidence type="ECO:0000256" key="9">
    <source>
        <dbReference type="ARBA" id="ARBA00022729"/>
    </source>
</evidence>
<dbReference type="PROSITE" id="PS01186">
    <property type="entry name" value="EGF_2"/>
    <property type="match status" value="4"/>
</dbReference>
<dbReference type="FunFam" id="2.10.25.10:FF:000009">
    <property type="entry name" value="Low-density lipoprotein receptor isoform 1"/>
    <property type="match status" value="1"/>
</dbReference>
<gene>
    <name evidence="23" type="ORF">BaRGS_00027689</name>
</gene>
<dbReference type="Pfam" id="PF06119">
    <property type="entry name" value="NIDO"/>
    <property type="match status" value="1"/>
</dbReference>
<accession>A0ABD0K1K9</accession>
<evidence type="ECO:0000256" key="15">
    <source>
        <dbReference type="ARBA" id="ARBA00023180"/>
    </source>
</evidence>
<dbReference type="Proteomes" id="UP001519460">
    <property type="component" value="Unassembled WGS sequence"/>
</dbReference>
<keyword evidence="13 16" id="KW-1015">Disulfide bond</keyword>
<dbReference type="Pfam" id="PF07645">
    <property type="entry name" value="EGF_CA"/>
    <property type="match status" value="4"/>
</dbReference>
<dbReference type="FunFam" id="2.10.25.10:FF:000014">
    <property type="entry name" value="Latent-transforming growth factor beta-binding protein 3"/>
    <property type="match status" value="2"/>
</dbReference>
<dbReference type="Pfam" id="PF12662">
    <property type="entry name" value="cEGF"/>
    <property type="match status" value="2"/>
</dbReference>
<evidence type="ECO:0000259" key="22">
    <source>
        <dbReference type="PROSITE" id="PS51233"/>
    </source>
</evidence>
<organism evidence="23 24">
    <name type="scientific">Batillaria attramentaria</name>
    <dbReference type="NCBI Taxonomy" id="370345"/>
    <lineage>
        <taxon>Eukaryota</taxon>
        <taxon>Metazoa</taxon>
        <taxon>Spiralia</taxon>
        <taxon>Lophotrochozoa</taxon>
        <taxon>Mollusca</taxon>
        <taxon>Gastropoda</taxon>
        <taxon>Caenogastropoda</taxon>
        <taxon>Sorbeoconcha</taxon>
        <taxon>Cerithioidea</taxon>
        <taxon>Batillariidae</taxon>
        <taxon>Batillaria</taxon>
    </lineage>
</organism>
<evidence type="ECO:0000256" key="5">
    <source>
        <dbReference type="ARBA" id="ARBA00022530"/>
    </source>
</evidence>
<dbReference type="PANTHER" id="PTHR24050">
    <property type="entry name" value="PA14 DOMAIN-CONTAINING PROTEIN"/>
    <property type="match status" value="1"/>
</dbReference>
<dbReference type="Pfam" id="PF00431">
    <property type="entry name" value="CUB"/>
    <property type="match status" value="2"/>
</dbReference>
<dbReference type="InterPro" id="IPR001881">
    <property type="entry name" value="EGF-like_Ca-bd_dom"/>
</dbReference>
<dbReference type="GO" id="GO:0006897">
    <property type="term" value="P:endocytosis"/>
    <property type="evidence" value="ECO:0007669"/>
    <property type="project" value="UniProtKB-KW"/>
</dbReference>
<dbReference type="InterPro" id="IPR003886">
    <property type="entry name" value="NIDO_dom"/>
</dbReference>
<keyword evidence="15" id="KW-0325">Glycoprotein</keyword>
<evidence type="ECO:0000256" key="8">
    <source>
        <dbReference type="ARBA" id="ARBA00022692"/>
    </source>
</evidence>
<dbReference type="PROSITE" id="PS01187">
    <property type="entry name" value="EGF_CA"/>
    <property type="match status" value="4"/>
</dbReference>
<protein>
    <submittedName>
        <fullName evidence="23">Uncharacterized protein</fullName>
    </submittedName>
</protein>
<dbReference type="SMART" id="SM00179">
    <property type="entry name" value="EGF_CA"/>
    <property type="match status" value="8"/>
</dbReference>
<keyword evidence="24" id="KW-1185">Reference proteome</keyword>
<dbReference type="PROSITE" id="PS51220">
    <property type="entry name" value="NIDO"/>
    <property type="match status" value="1"/>
</dbReference>
<evidence type="ECO:0000256" key="6">
    <source>
        <dbReference type="ARBA" id="ARBA00022536"/>
    </source>
</evidence>
<evidence type="ECO:0000259" key="20">
    <source>
        <dbReference type="PROSITE" id="PS50856"/>
    </source>
</evidence>
<evidence type="ECO:0000256" key="16">
    <source>
        <dbReference type="PROSITE-ProRule" id="PRU00059"/>
    </source>
</evidence>
<evidence type="ECO:0000313" key="23">
    <source>
        <dbReference type="EMBL" id="KAK7481053.1"/>
    </source>
</evidence>
<evidence type="ECO:0000256" key="4">
    <source>
        <dbReference type="ARBA" id="ARBA00022525"/>
    </source>
</evidence>
<keyword evidence="14" id="KW-0675">Receptor</keyword>
<dbReference type="Gene3D" id="2.60.120.290">
    <property type="entry name" value="Spermadhesin, CUB domain"/>
    <property type="match status" value="2"/>
</dbReference>
<evidence type="ECO:0000256" key="14">
    <source>
        <dbReference type="ARBA" id="ARBA00023170"/>
    </source>
</evidence>
<feature type="domain" description="NIDO" evidence="21">
    <location>
        <begin position="187"/>
        <end position="325"/>
    </location>
</feature>
<comment type="similarity">
    <text evidence="3">Belongs to the fibulin family.</text>
</comment>
<dbReference type="SMART" id="SM00181">
    <property type="entry name" value="EGF"/>
    <property type="match status" value="16"/>
</dbReference>
<feature type="domain" description="EGF-like" evidence="19">
    <location>
        <begin position="1142"/>
        <end position="1179"/>
    </location>
</feature>
<dbReference type="InterPro" id="IPR001846">
    <property type="entry name" value="VWF_type-D"/>
</dbReference>
<dbReference type="SMART" id="SM00042">
    <property type="entry name" value="CUB"/>
    <property type="match status" value="1"/>
</dbReference>
<dbReference type="PROSITE" id="PS51233">
    <property type="entry name" value="VWFD"/>
    <property type="match status" value="1"/>
</dbReference>
<feature type="non-terminal residue" evidence="23">
    <location>
        <position position="1649"/>
    </location>
</feature>
<evidence type="ECO:0000256" key="11">
    <source>
        <dbReference type="ARBA" id="ARBA00022989"/>
    </source>
</evidence>
<dbReference type="CDD" id="cd11304">
    <property type="entry name" value="Cadherin_repeat"/>
    <property type="match status" value="1"/>
</dbReference>
<evidence type="ECO:0000259" key="18">
    <source>
        <dbReference type="PROSITE" id="PS01180"/>
    </source>
</evidence>
<evidence type="ECO:0000256" key="7">
    <source>
        <dbReference type="ARBA" id="ARBA00022583"/>
    </source>
</evidence>
<dbReference type="Gene3D" id="2.170.300.10">
    <property type="entry name" value="Tie2 ligand-binding domain superfamily"/>
    <property type="match status" value="1"/>
</dbReference>
<dbReference type="PANTHER" id="PTHR24050:SF28">
    <property type="entry name" value="UROMODULIN-LIKE"/>
    <property type="match status" value="1"/>
</dbReference>
<keyword evidence="7" id="KW-0254">Endocytosis</keyword>
<evidence type="ECO:0000259" key="21">
    <source>
        <dbReference type="PROSITE" id="PS51220"/>
    </source>
</evidence>
<feature type="domain" description="EGF-like" evidence="19">
    <location>
        <begin position="1361"/>
        <end position="1403"/>
    </location>
</feature>
<keyword evidence="9" id="KW-0732">Signal</keyword>
<evidence type="ECO:0000256" key="12">
    <source>
        <dbReference type="ARBA" id="ARBA00023136"/>
    </source>
</evidence>
<comment type="subcellular location">
    <subcellularLocation>
        <location evidence="1">Membrane</location>
        <topology evidence="1">Single-pass type I membrane protein</topology>
    </subcellularLocation>
    <subcellularLocation>
        <location evidence="2">Secreted</location>
        <location evidence="2">Extracellular space</location>
        <location evidence="2">Extracellular matrix</location>
    </subcellularLocation>
</comment>
<reference evidence="23 24" key="1">
    <citation type="journal article" date="2023" name="Sci. Data">
        <title>Genome assembly of the Korean intertidal mud-creeper Batillaria attramentaria.</title>
        <authorList>
            <person name="Patra A.K."/>
            <person name="Ho P.T."/>
            <person name="Jun S."/>
            <person name="Lee S.J."/>
            <person name="Kim Y."/>
            <person name="Won Y.J."/>
        </authorList>
    </citation>
    <scope>NUCLEOTIDE SEQUENCE [LARGE SCALE GENOMIC DNA]</scope>
    <source>
        <strain evidence="23">Wonlab-2016</strain>
    </source>
</reference>
<keyword evidence="12" id="KW-0472">Membrane</keyword>
<comment type="caution">
    <text evidence="17">Lacks conserved residue(s) required for the propagation of feature annotation.</text>
</comment>
<dbReference type="SUPFAM" id="SSF49854">
    <property type="entry name" value="Spermadhesin, CUB domain"/>
    <property type="match status" value="2"/>
</dbReference>
<keyword evidence="6 17" id="KW-0245">EGF-like domain</keyword>
<dbReference type="GO" id="GO:0016020">
    <property type="term" value="C:membrane"/>
    <property type="evidence" value="ECO:0007669"/>
    <property type="project" value="UniProtKB-SubCell"/>
</dbReference>
<sequence length="1649" mass="179854">VRDGSSEFSPLIGQYCGTSLPPSLSSTETSMWIRFYSDSVTDPNSIGYEATYQAVEKECESQLMTAPEGNFSSPGFPLRYPADTYCIWTITVDPGDVIEMTFVEFSVGTRNRECYGAYVRLYDSVTVDVDTVIDTFCGDSEVPKITTRGNSLTVVLNSFSYSSATANGFRASYVSIDREEADVSQYGIFYHLYGENPSDVGVLQKATREVREFSQSRDFTATLALVVTWDRVKQGRYSTEDGEATFQLALISDGLTSYVLVYYLTGAMEWEYRGRWSYVIMGHSDGRGDNYELNLYSKTRNAYDIDTITGNTGRKGIWIYKVGEVPAHPDFVCIKWFFRNLIVQDLADRFEGFSLLPRCPCSGRDVWRKMRYMWTWSRTDTTRKITCYRLNRAQSRHVYPYGKECCYSNDLSKQLTYEQLIMDPPYAGSALAHNPAIFALRQQYEAEDRQGHDACCLKSSHPLLCLFYYILRPIGQCRANIPFRFAWLWGDPHIMTLDEREYIFNGWGEYTLVTLDLNFTLQGRMGRLELEDGTPVNATVFTAFAAEENGTRVFVGLHPVTKDSLEIYVDDIDYSLRFQNEREDFLEDTDNFTMFRDNNSLVISFPSGISLAVAIGMRSLVMSLSMPPEFKSLTRGLLGNYNGAKDDDFVLPDGTVLSDGMTDRQIHNQFEDDTVFRYGPREGPADHAHPYFEPIFLDEVPAADRQTAESVCGASDLACIYDYIVTGSESFALATKELRDQALAENAQIKNSLPELEVPVNVSVTSGQPASFQVVANDPDDGDVVTYKLADDANGALIVDPSTGGVTANLNVQQPVDIRVYAVDSNSGQSVVRSVPVIMCSNCNGHGECDFTKARENVGTLGFRHAVCDCQAGWTGDDCELDNDACLENPCDPLQNCTDLTPTQEDVSNVGYTCSDCPQGYSMSADGSNLCLDVDECQDNTHNCDMQCDNTAGSFQCACSAGYRLSSDGHSCLDVNECAEKTDNCEQVCRNTVGGFQCLCEEGFTYDSVQNVCSQNQASADACQNSGCSQGCRTVTNPSTNALVAQCFCRPGYDLDPDGITLTYGPECRLNCSCSGRGLACHHVTGCVCQAGWTGSECKDDVDECAENPDVCGEGMVCRNNEGSYTCTCRPGYSMDNGMCTDVDECMAGTVCGEFENCTNTPGSFYCTCRQGFQSDNGTCIDIDECSASGGGCQQGCVNVDGSYNCECFYGYTLNTDRSTCAQVSEPCASGNPCDHGCTLGDADSEVCFCHIGYTLQADGHSCQGETISTNARKAPVPVPTHTEAGLQECHEKNAECFNFRGGYRCQCRDGFAPDGDGNCQDIDECTESPCGQQCENTPGSYRCLCSQGFSVDSETGDCKDIDECELSSTHSCKQTCHNLAGSYKCSCHLPGYTLDNDGASCTAQTSCTRSDCDESNGGCAVIEGQETCFCNTGYTLAADSVSCTLEQADWCNEGACDQQCQVLDDGMTFTCSCDQGHLLNDDGRTCRACQEGTYGADCASTCACNIYNTESCDPVTGTCSCRPGWHGDSCADDVNECHQTTPLFTRLSARVTDLFVIVISSIRRGSLIVEAEAVVDSSSVTSAAAALTSALVEMNGQNVTVANLTGPVGVTVGDVNVTADTTQCDVFLQFGLCDAEQTCDFVGGAPSC</sequence>
<evidence type="ECO:0000256" key="1">
    <source>
        <dbReference type="ARBA" id="ARBA00004479"/>
    </source>
</evidence>
<keyword evidence="4" id="KW-0964">Secreted</keyword>
<dbReference type="InterPro" id="IPR009030">
    <property type="entry name" value="Growth_fac_rcpt_cys_sf"/>
</dbReference>
<feature type="domain" description="EGF-like" evidence="19">
    <location>
        <begin position="1322"/>
        <end position="1355"/>
    </location>
</feature>
<evidence type="ECO:0000256" key="13">
    <source>
        <dbReference type="ARBA" id="ARBA00023157"/>
    </source>
</evidence>
<evidence type="ECO:0000256" key="3">
    <source>
        <dbReference type="ARBA" id="ARBA00006127"/>
    </source>
</evidence>
<dbReference type="InterPro" id="IPR000859">
    <property type="entry name" value="CUB_dom"/>
</dbReference>
<dbReference type="InterPro" id="IPR049883">
    <property type="entry name" value="NOTCH1_EGF-like"/>
</dbReference>
<dbReference type="SMART" id="SM00216">
    <property type="entry name" value="VWD"/>
    <property type="match status" value="1"/>
</dbReference>
<feature type="non-terminal residue" evidence="23">
    <location>
        <position position="1"/>
    </location>
</feature>
<dbReference type="PROSITE" id="PS00010">
    <property type="entry name" value="ASX_HYDROXYL"/>
    <property type="match status" value="6"/>
</dbReference>
<feature type="domain" description="AMOP" evidence="20">
    <location>
        <begin position="325"/>
        <end position="472"/>
    </location>
</feature>
<feature type="domain" description="VWFD" evidence="22">
    <location>
        <begin position="484"/>
        <end position="680"/>
    </location>
</feature>
<name>A0ABD0K1K9_9CAEN</name>
<dbReference type="Gene3D" id="2.10.25.10">
    <property type="entry name" value="Laminin"/>
    <property type="match status" value="10"/>
</dbReference>
<feature type="disulfide bond" evidence="16">
    <location>
        <begin position="59"/>
        <end position="86"/>
    </location>
</feature>
<dbReference type="PROSITE" id="PS00022">
    <property type="entry name" value="EGF_1"/>
    <property type="match status" value="1"/>
</dbReference>
<evidence type="ECO:0000256" key="10">
    <source>
        <dbReference type="ARBA" id="ARBA00022737"/>
    </source>
</evidence>
<proteinExistence type="inferred from homology"/>
<dbReference type="PROSITE" id="PS01180">
    <property type="entry name" value="CUB"/>
    <property type="match status" value="2"/>
</dbReference>
<feature type="domain" description="EGF-like" evidence="19">
    <location>
        <begin position="1101"/>
        <end position="1139"/>
    </location>
</feature>
<dbReference type="SUPFAM" id="SSF57184">
    <property type="entry name" value="Growth factor receptor domain"/>
    <property type="match status" value="3"/>
</dbReference>
<evidence type="ECO:0000256" key="2">
    <source>
        <dbReference type="ARBA" id="ARBA00004498"/>
    </source>
</evidence>